<dbReference type="InterPro" id="IPR050983">
    <property type="entry name" value="GST_Omega/HSP26"/>
</dbReference>
<dbReference type="PANTHER" id="PTHR43968:SF6">
    <property type="entry name" value="GLUTATHIONE S-TRANSFERASE OMEGA"/>
    <property type="match status" value="1"/>
</dbReference>
<dbReference type="Pfam" id="PF13409">
    <property type="entry name" value="GST_N_2"/>
    <property type="match status" value="1"/>
</dbReference>
<accession>A0ABQ2YU80</accession>
<keyword evidence="3" id="KW-1185">Reference proteome</keyword>
<proteinExistence type="predicted"/>
<comment type="caution">
    <text evidence="2">The sequence shown here is derived from an EMBL/GenBank/DDBJ whole genome shotgun (WGS) entry which is preliminary data.</text>
</comment>
<dbReference type="SUPFAM" id="SSF52833">
    <property type="entry name" value="Thioredoxin-like"/>
    <property type="match status" value="1"/>
</dbReference>
<evidence type="ECO:0000313" key="3">
    <source>
        <dbReference type="Proteomes" id="UP000653056"/>
    </source>
</evidence>
<dbReference type="PANTHER" id="PTHR43968">
    <property type="match status" value="1"/>
</dbReference>
<dbReference type="Proteomes" id="UP000653056">
    <property type="component" value="Unassembled WGS sequence"/>
</dbReference>
<protein>
    <recommendedName>
        <fullName evidence="1">GST N-terminal domain-containing protein</fullName>
    </recommendedName>
</protein>
<dbReference type="PROSITE" id="PS50404">
    <property type="entry name" value="GST_NTER"/>
    <property type="match status" value="1"/>
</dbReference>
<dbReference type="InterPro" id="IPR036282">
    <property type="entry name" value="Glutathione-S-Trfase_C_sf"/>
</dbReference>
<reference evidence="3" key="1">
    <citation type="journal article" date="2019" name="Int. J. Syst. Evol. Microbiol.">
        <title>The Global Catalogue of Microorganisms (GCM) 10K type strain sequencing project: providing services to taxonomists for standard genome sequencing and annotation.</title>
        <authorList>
            <consortium name="The Broad Institute Genomics Platform"/>
            <consortium name="The Broad Institute Genome Sequencing Center for Infectious Disease"/>
            <person name="Wu L."/>
            <person name="Ma J."/>
        </authorList>
    </citation>
    <scope>NUCLEOTIDE SEQUENCE [LARGE SCALE GENOMIC DNA]</scope>
    <source>
        <strain evidence="3">KCTC 22228</strain>
    </source>
</reference>
<feature type="domain" description="GST N-terminal" evidence="1">
    <location>
        <begin position="1"/>
        <end position="82"/>
    </location>
</feature>
<sequence length="206" mass="23046">MSLELFLNATSPYARVARICAKEKGFGERLKLRWVDPWTDDEALLEANPHAKVPTLRTSEGITISETLLIAHYLDSTGSGPPLLPADNLAEVMHGVGLGMGLIDSAFQLSIARRYADLDDPDRSVLGRRRLASIERGLATLEAETAPRHRYADDVHLTLDDIVIGVALDYLRLRFQELEWESRCPALTAWEDARLSRRSFKESAFT</sequence>
<dbReference type="RefSeq" id="WP_229803449.1">
    <property type="nucleotide sequence ID" value="NZ_BMXS01000008.1"/>
</dbReference>
<evidence type="ECO:0000313" key="2">
    <source>
        <dbReference type="EMBL" id="GGX92402.1"/>
    </source>
</evidence>
<dbReference type="Gene3D" id="3.40.30.10">
    <property type="entry name" value="Glutaredoxin"/>
    <property type="match status" value="1"/>
</dbReference>
<evidence type="ECO:0000259" key="1">
    <source>
        <dbReference type="PROSITE" id="PS50404"/>
    </source>
</evidence>
<dbReference type="InterPro" id="IPR004045">
    <property type="entry name" value="Glutathione_S-Trfase_N"/>
</dbReference>
<dbReference type="InterPro" id="IPR036249">
    <property type="entry name" value="Thioredoxin-like_sf"/>
</dbReference>
<dbReference type="SUPFAM" id="SSF47616">
    <property type="entry name" value="GST C-terminal domain-like"/>
    <property type="match status" value="1"/>
</dbReference>
<name>A0ABQ2YU80_9GAMM</name>
<organism evidence="2 3">
    <name type="scientific">Litchfieldella qijiaojingensis</name>
    <dbReference type="NCBI Taxonomy" id="980347"/>
    <lineage>
        <taxon>Bacteria</taxon>
        <taxon>Pseudomonadati</taxon>
        <taxon>Pseudomonadota</taxon>
        <taxon>Gammaproteobacteria</taxon>
        <taxon>Oceanospirillales</taxon>
        <taxon>Halomonadaceae</taxon>
        <taxon>Litchfieldella</taxon>
    </lineage>
</organism>
<gene>
    <name evidence="2" type="ORF">GCM10007160_20030</name>
</gene>
<dbReference type="EMBL" id="BMXS01000008">
    <property type="protein sequence ID" value="GGX92402.1"/>
    <property type="molecule type" value="Genomic_DNA"/>
</dbReference>
<dbReference type="Gene3D" id="1.20.1050.10">
    <property type="match status" value="1"/>
</dbReference>
<dbReference type="Pfam" id="PF13410">
    <property type="entry name" value="GST_C_2"/>
    <property type="match status" value="1"/>
</dbReference>